<organism evidence="7 8">
    <name type="scientific">Blautia caecimuris</name>
    <dbReference type="NCBI Taxonomy" id="1796615"/>
    <lineage>
        <taxon>Bacteria</taxon>
        <taxon>Bacillati</taxon>
        <taxon>Bacillota</taxon>
        <taxon>Clostridia</taxon>
        <taxon>Lachnospirales</taxon>
        <taxon>Lachnospiraceae</taxon>
        <taxon>Blautia</taxon>
    </lineage>
</organism>
<feature type="transmembrane region" description="Helical" evidence="6">
    <location>
        <begin position="43"/>
        <end position="68"/>
    </location>
</feature>
<comment type="subcellular location">
    <subcellularLocation>
        <location evidence="1">Cell membrane</location>
        <topology evidence="1">Multi-pass membrane protein</topology>
    </subcellularLocation>
</comment>
<accession>A0ABV2M218</accession>
<proteinExistence type="predicted"/>
<dbReference type="PANTHER" id="PTHR32196">
    <property type="entry name" value="ABC TRANSPORTER PERMEASE PROTEIN YPHD-RELATED-RELATED"/>
    <property type="match status" value="1"/>
</dbReference>
<feature type="transmembrane region" description="Helical" evidence="6">
    <location>
        <begin position="294"/>
        <end position="310"/>
    </location>
</feature>
<gene>
    <name evidence="7" type="ORF">ABID24_001767</name>
</gene>
<feature type="transmembrane region" description="Helical" evidence="6">
    <location>
        <begin position="12"/>
        <end position="31"/>
    </location>
</feature>
<evidence type="ECO:0000256" key="5">
    <source>
        <dbReference type="ARBA" id="ARBA00023136"/>
    </source>
</evidence>
<evidence type="ECO:0000256" key="1">
    <source>
        <dbReference type="ARBA" id="ARBA00004651"/>
    </source>
</evidence>
<reference evidence="7 8" key="1">
    <citation type="submission" date="2024-06" db="EMBL/GenBank/DDBJ databases">
        <title>Genomic Encyclopedia of Type Strains, Phase IV (KMG-IV): sequencing the most valuable type-strain genomes for metagenomic binning, comparative biology and taxonomic classification.</title>
        <authorList>
            <person name="Goeker M."/>
        </authorList>
    </citation>
    <scope>NUCLEOTIDE SEQUENCE [LARGE SCALE GENOMIC DNA]</scope>
    <source>
        <strain evidence="7 8">DSM 29492</strain>
    </source>
</reference>
<evidence type="ECO:0000313" key="7">
    <source>
        <dbReference type="EMBL" id="MET3750515.1"/>
    </source>
</evidence>
<dbReference type="Proteomes" id="UP001549106">
    <property type="component" value="Unassembled WGS sequence"/>
</dbReference>
<keyword evidence="8" id="KW-1185">Reference proteome</keyword>
<dbReference type="EMBL" id="JBEPMJ010000011">
    <property type="protein sequence ID" value="MET3750515.1"/>
    <property type="molecule type" value="Genomic_DNA"/>
</dbReference>
<evidence type="ECO:0000313" key="8">
    <source>
        <dbReference type="Proteomes" id="UP001549106"/>
    </source>
</evidence>
<evidence type="ECO:0000256" key="2">
    <source>
        <dbReference type="ARBA" id="ARBA00022475"/>
    </source>
</evidence>
<feature type="transmembrane region" description="Helical" evidence="6">
    <location>
        <begin position="265"/>
        <end position="287"/>
    </location>
</feature>
<feature type="transmembrane region" description="Helical" evidence="6">
    <location>
        <begin position="88"/>
        <end position="115"/>
    </location>
</feature>
<sequence>MKKRIDIQKSIIYIAFVVLFLVFSITLRDVGSGFASVSNIMNILRQTCLVAIMAVGMTFVLGAALIDLSTGPVVACTSLICGIFLQEYGLWAGVFAGLLFGVLAGMLNGFLVAYLKMPPFIATLGTQTVFTGLARTITNLQSVPITDKTFINVFGGGNIGAVPSVLIWMLIIFVLGALLMYKMPFGRKVIAIGGNLTSAKYSGINIARIQMLVMTLMGALCALAGILWAGRFGGGRYTLGEDSGTSVIAASVLGGTSMMGGKVSVYGAIVGALMMGMLDNALVMYGLSVYQQTIVRGIVIIIAVAVSTVREDN</sequence>
<comment type="caution">
    <text evidence="7">The sequence shown here is derived from an EMBL/GenBank/DDBJ whole genome shotgun (WGS) entry which is preliminary data.</text>
</comment>
<protein>
    <submittedName>
        <fullName evidence="7">Ribose transport system permease protein</fullName>
    </submittedName>
</protein>
<feature type="transmembrane region" description="Helical" evidence="6">
    <location>
        <begin position="159"/>
        <end position="181"/>
    </location>
</feature>
<keyword evidence="5 6" id="KW-0472">Membrane</keyword>
<dbReference type="RefSeq" id="WP_257464588.1">
    <property type="nucleotide sequence ID" value="NZ_JANJZT010000011.1"/>
</dbReference>
<keyword evidence="4 6" id="KW-1133">Transmembrane helix</keyword>
<keyword evidence="3 6" id="KW-0812">Transmembrane</keyword>
<evidence type="ECO:0000256" key="6">
    <source>
        <dbReference type="SAM" id="Phobius"/>
    </source>
</evidence>
<feature type="transmembrane region" description="Helical" evidence="6">
    <location>
        <begin position="209"/>
        <end position="229"/>
    </location>
</feature>
<evidence type="ECO:0000256" key="3">
    <source>
        <dbReference type="ARBA" id="ARBA00022692"/>
    </source>
</evidence>
<dbReference type="InterPro" id="IPR001851">
    <property type="entry name" value="ABC_transp_permease"/>
</dbReference>
<dbReference type="CDD" id="cd06579">
    <property type="entry name" value="TM_PBP1_transp_AraH_like"/>
    <property type="match status" value="1"/>
</dbReference>
<evidence type="ECO:0000256" key="4">
    <source>
        <dbReference type="ARBA" id="ARBA00022989"/>
    </source>
</evidence>
<dbReference type="Pfam" id="PF02653">
    <property type="entry name" value="BPD_transp_2"/>
    <property type="match status" value="1"/>
</dbReference>
<keyword evidence="2" id="KW-1003">Cell membrane</keyword>
<name>A0ABV2M218_9FIRM</name>